<protein>
    <submittedName>
        <fullName evidence="1">Uncharacterized protein</fullName>
    </submittedName>
</protein>
<organism evidence="1">
    <name type="scientific">Listeria phage LP-083-1</name>
    <dbReference type="NCBI Taxonomy" id="1458854"/>
    <lineage>
        <taxon>Viruses</taxon>
        <taxon>Duplodnaviria</taxon>
        <taxon>Heunggongvirae</taxon>
        <taxon>Uroviricota</taxon>
        <taxon>Caudoviricetes</taxon>
    </lineage>
</organism>
<reference evidence="1" key="1">
    <citation type="journal article" date="2014" name="Appl. Environ. Microbiol.">
        <title>Comparative genomic and morphological analysis of Listeria phages isolated from farm environments.</title>
        <authorList>
            <person name="Denes T."/>
            <person name="Vongkamjan K."/>
            <person name="Ackermann H.W."/>
            <person name="Moreno Switt A.I."/>
            <person name="Wiedmann M."/>
            <person name="den Bakker H.C."/>
        </authorList>
    </citation>
    <scope>NUCLEOTIDE SEQUENCE</scope>
</reference>
<sequence>MAVETLENLVLMEAEKTDTGFQLSFLDDAKSEVREVRLTTHDYDADKQSWKHNPEKEKDVQEFIKEYFGVEPTEEALNKLVDNEYTVYAYDNFNSLVFIDIPDKYTMDDVGIRFETNITEVVDTGSRVEIRYEQPVKGGEPLKRVSNKAYSKYNEKLKRSLVDPIRRDRVFANIKRDYGVEMNELDKLQGFPIFIVVNSMKNGKNEYPFGQIQPINIKERDEFLATKK</sequence>
<proteinExistence type="predicted"/>
<dbReference type="EMBL" id="KJ094028">
    <property type="protein sequence ID" value="AHL18997.1"/>
    <property type="molecule type" value="Genomic_DNA"/>
</dbReference>
<gene>
    <name evidence="1" type="ORF">LP083-1_032</name>
</gene>
<evidence type="ECO:0000313" key="1">
    <source>
        <dbReference type="EMBL" id="AHL18997.1"/>
    </source>
</evidence>
<accession>A0A059T6P2</accession>
<name>A0A059T6P2_9CAUD</name>